<dbReference type="STRING" id="93625.A0A409WZW0"/>
<comment type="caution">
    <text evidence="2">The sequence shown here is derived from an EMBL/GenBank/DDBJ whole genome shotgun (WGS) entry which is preliminary data.</text>
</comment>
<dbReference type="Proteomes" id="UP000283269">
    <property type="component" value="Unassembled WGS sequence"/>
</dbReference>
<dbReference type="InterPro" id="IPR038921">
    <property type="entry name" value="YOR389W-like"/>
</dbReference>
<sequence>MHCYLALVTTFIHVSAALDPGQQAFHVSGRRFLSEQPPLNSTDNLIFNTVSSLLQHWPNTRYRNGHTVVPARVPVGTLLFHGTFKNEIPTEPDWVSTDPEHSFSFCRSVSKDSGCWHLTLITTRPLKILYFDGSSAAKMPDGVMDSQDLLVWDKVMPDKTLEEGERIGRLCEWGKQYELDGFLSEIMLCNFSAGVKVSSFLNIASADNARHKSLQPYPENPKNPKTFPLRLSTAYRVLESGSWHNYFPGETRIHLDYSRLISFYDTSLFPVLHLTRTQNDRLTHRLDEITPEETSVFKTRLGEVLSQGLGENSDSGIDWKTLLDVIMNRYAERLELLHYILNSTAYQPDYIATLKQAHRQVSSMIAPYILWSSVSRIDDQSSADYSWAVPVFNHCSNAHTKDIETDGLFKISDSEHLIVKSIKGVSREICRALVGIWSEGMVAGLDEPDIELPSPQIAQDPSRDMGGLWKSRIETLMAWLDWSYWIRCRPACAYEEMCYIPMWPFFLTEEEKTNPQPKCIRRLESFAFDT</sequence>
<evidence type="ECO:0000313" key="2">
    <source>
        <dbReference type="EMBL" id="PPQ84012.1"/>
    </source>
</evidence>
<gene>
    <name evidence="2" type="ORF">CVT25_000558</name>
</gene>
<dbReference type="InParanoid" id="A0A409WZW0"/>
<accession>A0A409WZW0</accession>
<protein>
    <submittedName>
        <fullName evidence="2">Uncharacterized protein</fullName>
    </submittedName>
</protein>
<organism evidence="2 3">
    <name type="scientific">Psilocybe cyanescens</name>
    <dbReference type="NCBI Taxonomy" id="93625"/>
    <lineage>
        <taxon>Eukaryota</taxon>
        <taxon>Fungi</taxon>
        <taxon>Dikarya</taxon>
        <taxon>Basidiomycota</taxon>
        <taxon>Agaricomycotina</taxon>
        <taxon>Agaricomycetes</taxon>
        <taxon>Agaricomycetidae</taxon>
        <taxon>Agaricales</taxon>
        <taxon>Agaricineae</taxon>
        <taxon>Strophariaceae</taxon>
        <taxon>Psilocybe</taxon>
    </lineage>
</organism>
<evidence type="ECO:0000256" key="1">
    <source>
        <dbReference type="SAM" id="SignalP"/>
    </source>
</evidence>
<reference evidence="2 3" key="1">
    <citation type="journal article" date="2018" name="Evol. Lett.">
        <title>Horizontal gene cluster transfer increased hallucinogenic mushroom diversity.</title>
        <authorList>
            <person name="Reynolds H.T."/>
            <person name="Vijayakumar V."/>
            <person name="Gluck-Thaler E."/>
            <person name="Korotkin H.B."/>
            <person name="Matheny P.B."/>
            <person name="Slot J.C."/>
        </authorList>
    </citation>
    <scope>NUCLEOTIDE SEQUENCE [LARGE SCALE GENOMIC DNA]</scope>
    <source>
        <strain evidence="2 3">2631</strain>
    </source>
</reference>
<name>A0A409WZW0_PSICY</name>
<keyword evidence="1" id="KW-0732">Signal</keyword>
<evidence type="ECO:0000313" key="3">
    <source>
        <dbReference type="Proteomes" id="UP000283269"/>
    </source>
</evidence>
<dbReference type="AlphaFoldDB" id="A0A409WZW0"/>
<feature type="chain" id="PRO_5019576684" evidence="1">
    <location>
        <begin position="18"/>
        <end position="530"/>
    </location>
</feature>
<dbReference type="OrthoDB" id="10261782at2759"/>
<dbReference type="EMBL" id="NHYD01002942">
    <property type="protein sequence ID" value="PPQ84012.1"/>
    <property type="molecule type" value="Genomic_DNA"/>
</dbReference>
<dbReference type="PANTHER" id="PTHR35204">
    <property type="entry name" value="YALI0A21131P"/>
    <property type="match status" value="1"/>
</dbReference>
<proteinExistence type="predicted"/>
<feature type="signal peptide" evidence="1">
    <location>
        <begin position="1"/>
        <end position="17"/>
    </location>
</feature>
<dbReference type="PANTHER" id="PTHR35204:SF1">
    <property type="entry name" value="ENTEROTOXIN"/>
    <property type="match status" value="1"/>
</dbReference>
<keyword evidence="3" id="KW-1185">Reference proteome</keyword>